<dbReference type="PROSITE" id="PS01192">
    <property type="entry name" value="HMG_COA_REDUCTASE_3"/>
    <property type="match status" value="1"/>
</dbReference>
<keyword evidence="9" id="KW-1185">Reference proteome</keyword>
<proteinExistence type="inferred from homology"/>
<reference evidence="8" key="1">
    <citation type="submission" date="2024-02" db="EMBL/GenBank/DDBJ databases">
        <authorList>
            <consortium name="ELIXIR-Norway"/>
            <consortium name="Elixir Norway"/>
        </authorList>
    </citation>
    <scope>NUCLEOTIDE SEQUENCE</scope>
</reference>
<dbReference type="PROSITE" id="PS00066">
    <property type="entry name" value="HMG_COA_REDUCTASE_1"/>
    <property type="match status" value="1"/>
</dbReference>
<comment type="similarity">
    <text evidence="2 7">Belongs to the HMG-CoA reductase family.</text>
</comment>
<name>A0ABP0V6Y7_9BRYO</name>
<dbReference type="PANTHER" id="PTHR10572">
    <property type="entry name" value="3-HYDROXY-3-METHYLGLUTARYL-COENZYME A REDUCTASE"/>
    <property type="match status" value="1"/>
</dbReference>
<sequence length="712" mass="78439">MNQHGLTEGFYRLTQKERLERVGQICDLTEEELNILSGRKPLAPEIAENLIENVVGYFPIPLGVATNFTIDGRDLLIPMAVEETSIIAAASATAKWVRNEGSINTYTKGNLIIGQVQFPFVKNVAHARKELHKNRDLLIALANTCLPGLVARGGGVRDIAIREIPRPDSDGTMLVLHLLCDPCDAMGANLINQVCEALKPRVESLTGEKVGLCILSNLVDGKLAAAEVVVRNVDPVIGKGIEEATLFAQADPYRAATHNKGVLNGIDPILIATGNDWRAIEAGAHAYAARKGQYQPLTHWKMEGSDLIGRIELPMAVGIVGGVTQVHPTARVALKMMKIERSEDLARICAAAGLIQNLGALKALATVGIVKGHMQLHAANLAIAAGAEIHEVARLEEPLRLWVSLTYLICRVLDTVEDAPWPLNSNLKNVQFESFLRFLKSSGTPADISSWTTAFPAGITTGERLLLADSQMIFADLHSLPSEVREAICETAERMQLGMNYFSEMKLHSLVEVNQYCYFVAGIVGELLTRLVALNYKDYKLNEEVFSGSLHFGLFLQKVNLLKDQATDEKEGRFLVPNRRLVWNSALRNAWHAFEYLKSIPKSARGYRVFCAWSFFLGLYSLPFIKEAEETHSLGKVPRELMWPLLKTIEDKVLENDALTVIFEEALAECQLSDDGLGRPQDSDSLQGGSDWFIEMANAPVAHSSLSHLRLI</sequence>
<dbReference type="Pfam" id="PF00368">
    <property type="entry name" value="HMG-CoA_red"/>
    <property type="match status" value="1"/>
</dbReference>
<protein>
    <recommendedName>
        <fullName evidence="7">3-hydroxy-3-methylglutaryl coenzyme A reductase</fullName>
        <shortName evidence="7">HMG-CoA reductase</shortName>
    </recommendedName>
</protein>
<dbReference type="Pfam" id="PF00494">
    <property type="entry name" value="SQS_PSY"/>
    <property type="match status" value="1"/>
</dbReference>
<evidence type="ECO:0000256" key="1">
    <source>
        <dbReference type="ARBA" id="ARBA00005084"/>
    </source>
</evidence>
<dbReference type="PANTHER" id="PTHR10572:SF24">
    <property type="entry name" value="3-HYDROXY-3-METHYLGLUTARYL-COENZYME A REDUCTASE"/>
    <property type="match status" value="1"/>
</dbReference>
<dbReference type="Proteomes" id="UP001497444">
    <property type="component" value="Unassembled WGS sequence"/>
</dbReference>
<gene>
    <name evidence="8" type="ORF">CSSPJE1EN1_LOCUS25567</name>
</gene>
<comment type="caution">
    <text evidence="8">The sequence shown here is derived from an EMBL/GenBank/DDBJ whole genome shotgun (WGS) entry which is preliminary data.</text>
</comment>
<keyword evidence="5 7" id="KW-0560">Oxidoreductase</keyword>
<dbReference type="PROSITE" id="PS01044">
    <property type="entry name" value="SQUALEN_PHYTOEN_SYN_1"/>
    <property type="match status" value="1"/>
</dbReference>
<evidence type="ECO:0000256" key="4">
    <source>
        <dbReference type="ARBA" id="ARBA00022824"/>
    </source>
</evidence>
<evidence type="ECO:0000256" key="7">
    <source>
        <dbReference type="RuleBase" id="RU361219"/>
    </source>
</evidence>
<dbReference type="SUPFAM" id="SSF55035">
    <property type="entry name" value="NAD-binding domain of HMG-CoA reductase"/>
    <property type="match status" value="1"/>
</dbReference>
<dbReference type="InterPro" id="IPR009023">
    <property type="entry name" value="HMG_CoA_Rdtase_NAD(P)-bd_sf"/>
</dbReference>
<evidence type="ECO:0000256" key="2">
    <source>
        <dbReference type="ARBA" id="ARBA00007661"/>
    </source>
</evidence>
<comment type="pathway">
    <text evidence="1">Metabolic intermediate biosynthesis; (R)-mevalonate biosynthesis; (R)-mevalonate from acetyl-CoA: step 3/3.</text>
</comment>
<keyword evidence="3" id="KW-0808">Transferase</keyword>
<keyword evidence="6" id="KW-0414">Isoprene biosynthesis</keyword>
<dbReference type="Gene3D" id="1.10.600.10">
    <property type="entry name" value="Farnesyl Diphosphate Synthase"/>
    <property type="match status" value="1"/>
</dbReference>
<organism evidence="8 9">
    <name type="scientific">Sphagnum jensenii</name>
    <dbReference type="NCBI Taxonomy" id="128206"/>
    <lineage>
        <taxon>Eukaryota</taxon>
        <taxon>Viridiplantae</taxon>
        <taxon>Streptophyta</taxon>
        <taxon>Embryophyta</taxon>
        <taxon>Bryophyta</taxon>
        <taxon>Sphagnophytina</taxon>
        <taxon>Sphagnopsida</taxon>
        <taxon>Sphagnales</taxon>
        <taxon>Sphagnaceae</taxon>
        <taxon>Sphagnum</taxon>
    </lineage>
</organism>
<evidence type="ECO:0000256" key="5">
    <source>
        <dbReference type="ARBA" id="ARBA00023002"/>
    </source>
</evidence>
<evidence type="ECO:0000256" key="3">
    <source>
        <dbReference type="ARBA" id="ARBA00022679"/>
    </source>
</evidence>
<accession>A0ABP0V6Y7</accession>
<dbReference type="Gene3D" id="1.10.8.660">
    <property type="match status" value="1"/>
</dbReference>
<dbReference type="InterPro" id="IPR002060">
    <property type="entry name" value="Squ/phyt_synthse"/>
</dbReference>
<comment type="subcellular location">
    <subcellularLocation>
        <location evidence="7">Endoplasmic reticulum membrane</location>
        <topology evidence="7">Multi-pass membrane protein</topology>
    </subcellularLocation>
</comment>
<dbReference type="InterPro" id="IPR023074">
    <property type="entry name" value="HMG_CoA_Rdtase_cat_sf"/>
</dbReference>
<evidence type="ECO:0000256" key="6">
    <source>
        <dbReference type="ARBA" id="ARBA00023229"/>
    </source>
</evidence>
<dbReference type="InterPro" id="IPR009029">
    <property type="entry name" value="HMG_CoA_Rdtase_sub-bd_dom_sf"/>
</dbReference>
<dbReference type="InterPro" id="IPR002202">
    <property type="entry name" value="HMG_CoA_Rdtase"/>
</dbReference>
<dbReference type="CDD" id="cd00644">
    <property type="entry name" value="HMG-CoA_reductase_classII"/>
    <property type="match status" value="1"/>
</dbReference>
<dbReference type="Gene3D" id="3.30.70.420">
    <property type="entry name" value="Hydroxymethylglutaryl-CoA reductase, class I/II, NAD/NADP-binding domain"/>
    <property type="match status" value="1"/>
</dbReference>
<dbReference type="SUPFAM" id="SSF48576">
    <property type="entry name" value="Terpenoid synthases"/>
    <property type="match status" value="1"/>
</dbReference>
<dbReference type="PROSITE" id="PS50065">
    <property type="entry name" value="HMG_COA_REDUCTASE_4"/>
    <property type="match status" value="1"/>
</dbReference>
<dbReference type="InterPro" id="IPR008949">
    <property type="entry name" value="Isoprenoid_synthase_dom_sf"/>
</dbReference>
<dbReference type="InterPro" id="IPR019845">
    <property type="entry name" value="Squalene/phytoene_synthase_CS"/>
</dbReference>
<dbReference type="EMBL" id="CAXAQS010000135">
    <property type="protein sequence ID" value="CAK9250189.1"/>
    <property type="molecule type" value="Genomic_DNA"/>
</dbReference>
<dbReference type="InterPro" id="IPR004553">
    <property type="entry name" value="HMG_CoA_Rdtase_bac-typ"/>
</dbReference>
<evidence type="ECO:0000313" key="8">
    <source>
        <dbReference type="EMBL" id="CAK9250189.1"/>
    </source>
</evidence>
<dbReference type="InterPro" id="IPR023076">
    <property type="entry name" value="HMG_CoA_Rdtase_CS"/>
</dbReference>
<evidence type="ECO:0000313" key="9">
    <source>
        <dbReference type="Proteomes" id="UP001497444"/>
    </source>
</evidence>
<dbReference type="NCBIfam" id="TIGR00532">
    <property type="entry name" value="HMG_CoA_R_NAD"/>
    <property type="match status" value="1"/>
</dbReference>
<keyword evidence="4 7" id="KW-0256">Endoplasmic reticulum</keyword>
<dbReference type="Gene3D" id="3.90.770.10">
    <property type="entry name" value="3-hydroxy-3-methylglutaryl-coenzyme A Reductase, Chain A, domain 2"/>
    <property type="match status" value="1"/>
</dbReference>
<dbReference type="SUPFAM" id="SSF56542">
    <property type="entry name" value="Substrate-binding domain of HMG-CoA reductase"/>
    <property type="match status" value="1"/>
</dbReference>